<reference evidence="2 3" key="1">
    <citation type="journal article" date="2013" name="Genome Announc.">
        <title>Genome Sequence of Campylobacter showae UNSWCD, Isolated from a Patient with Crohn's Disease.</title>
        <authorList>
            <person name="Tay A.P."/>
            <person name="Kaakoush N.O."/>
            <person name="Deshpande N.P."/>
            <person name="Chen Z."/>
            <person name="Mitchell H."/>
            <person name="Wilkins M.R."/>
        </authorList>
    </citation>
    <scope>NUCLEOTIDE SEQUENCE [LARGE SCALE GENOMIC DNA]</scope>
    <source>
        <strain evidence="2 3">CSUNSWCD</strain>
    </source>
</reference>
<dbReference type="PATRIC" id="fig|1244083.3.peg.1104"/>
<dbReference type="AlphaFoldDB" id="M5IQI0"/>
<feature type="domain" description="HTH cro/C1-type" evidence="1">
    <location>
        <begin position="53"/>
        <end position="87"/>
    </location>
</feature>
<dbReference type="InterPro" id="IPR001387">
    <property type="entry name" value="Cro/C1-type_HTH"/>
</dbReference>
<evidence type="ECO:0000259" key="1">
    <source>
        <dbReference type="PROSITE" id="PS50943"/>
    </source>
</evidence>
<accession>M5IQI0</accession>
<gene>
    <name evidence="2" type="ORF">CSUNSWCD_1862</name>
</gene>
<evidence type="ECO:0000313" key="2">
    <source>
        <dbReference type="EMBL" id="EKU11236.1"/>
    </source>
</evidence>
<proteinExistence type="predicted"/>
<organism evidence="2 3">
    <name type="scientific">Campylobacter showae CSUNSWCD</name>
    <dbReference type="NCBI Taxonomy" id="1244083"/>
    <lineage>
        <taxon>Bacteria</taxon>
        <taxon>Pseudomonadati</taxon>
        <taxon>Campylobacterota</taxon>
        <taxon>Epsilonproteobacteria</taxon>
        <taxon>Campylobacterales</taxon>
        <taxon>Campylobacteraceae</taxon>
        <taxon>Campylobacter</taxon>
    </lineage>
</organism>
<dbReference type="SUPFAM" id="SSF47413">
    <property type="entry name" value="lambda repressor-like DNA-binding domains"/>
    <property type="match status" value="1"/>
</dbReference>
<evidence type="ECO:0000313" key="3">
    <source>
        <dbReference type="Proteomes" id="UP000011939"/>
    </source>
</evidence>
<dbReference type="EMBL" id="AMZQ01000007">
    <property type="protein sequence ID" value="EKU11236.1"/>
    <property type="molecule type" value="Genomic_DNA"/>
</dbReference>
<protein>
    <recommendedName>
        <fullName evidence="1">HTH cro/C1-type domain-containing protein</fullName>
    </recommendedName>
</protein>
<dbReference type="InterPro" id="IPR010982">
    <property type="entry name" value="Lambda_DNA-bd_dom_sf"/>
</dbReference>
<dbReference type="GO" id="GO:0003677">
    <property type="term" value="F:DNA binding"/>
    <property type="evidence" value="ECO:0007669"/>
    <property type="project" value="InterPro"/>
</dbReference>
<dbReference type="Proteomes" id="UP000011939">
    <property type="component" value="Unassembled WGS sequence"/>
</dbReference>
<dbReference type="CDD" id="cd00093">
    <property type="entry name" value="HTH_XRE"/>
    <property type="match status" value="1"/>
</dbReference>
<comment type="caution">
    <text evidence="2">The sequence shown here is derived from an EMBL/GenBank/DDBJ whole genome shotgun (WGS) entry which is preliminary data.</text>
</comment>
<dbReference type="Gene3D" id="1.10.260.40">
    <property type="entry name" value="lambda repressor-like DNA-binding domains"/>
    <property type="match status" value="1"/>
</dbReference>
<dbReference type="eggNOG" id="ENOG50319SH">
    <property type="taxonomic scope" value="Bacteria"/>
</dbReference>
<sequence length="152" mass="17889">MHIIIKIWKIENFMKVVQRINEILQERNISKRELAKRLINLDMKASRTGEIPTESSIYAYLNGNIEIKADMLPFIADALGVFEQDFFSDDKRQNDKILKRLYGDDELNYKYRDIIELLEYLSPKSLEILKGSLEQNKQNVEKLNLILKQIAN</sequence>
<dbReference type="SMART" id="SM00530">
    <property type="entry name" value="HTH_XRE"/>
    <property type="match status" value="1"/>
</dbReference>
<name>M5IQI0_9BACT</name>
<dbReference type="PROSITE" id="PS50943">
    <property type="entry name" value="HTH_CROC1"/>
    <property type="match status" value="1"/>
</dbReference>
<dbReference type="STRING" id="1244083.CSUNSWCD_1862"/>